<feature type="domain" description="OmpA-like" evidence="2">
    <location>
        <begin position="384"/>
        <end position="519"/>
    </location>
</feature>
<reference evidence="3 4" key="2">
    <citation type="submission" date="2014-09" db="EMBL/GenBank/DDBJ databases">
        <authorList>
            <consortium name="NBRP consortium"/>
            <person name="Sawabe T."/>
            <person name="Meirelles P."/>
            <person name="Nakanishi M."/>
            <person name="Sayaka M."/>
            <person name="Hattori M."/>
            <person name="Ohkuma M."/>
        </authorList>
    </citation>
    <scope>NUCLEOTIDE SEQUENCE [LARGE SCALE GENOMIC DNA]</scope>
    <source>
        <strain evidence="4">JCM19235</strain>
    </source>
</reference>
<dbReference type="Proteomes" id="UP000029228">
    <property type="component" value="Unassembled WGS sequence"/>
</dbReference>
<dbReference type="GO" id="GO:0016020">
    <property type="term" value="C:membrane"/>
    <property type="evidence" value="ECO:0007669"/>
    <property type="project" value="UniProtKB-UniRule"/>
</dbReference>
<dbReference type="Gene3D" id="3.30.1330.60">
    <property type="entry name" value="OmpA-like domain"/>
    <property type="match status" value="1"/>
</dbReference>
<dbReference type="Pfam" id="PF00691">
    <property type="entry name" value="OmpA"/>
    <property type="match status" value="1"/>
</dbReference>
<dbReference type="AlphaFoldDB" id="A0A090S2Y8"/>
<keyword evidence="4" id="KW-1185">Reference proteome</keyword>
<accession>A0A090S2Y8</accession>
<organism evidence="3 4">
    <name type="scientific">Vibrio maritimus</name>
    <dbReference type="NCBI Taxonomy" id="990268"/>
    <lineage>
        <taxon>Bacteria</taxon>
        <taxon>Pseudomonadati</taxon>
        <taxon>Pseudomonadota</taxon>
        <taxon>Gammaproteobacteria</taxon>
        <taxon>Vibrionales</taxon>
        <taxon>Vibrionaceae</taxon>
        <taxon>Vibrio</taxon>
    </lineage>
</organism>
<dbReference type="SUPFAM" id="SSF103088">
    <property type="entry name" value="OmpA-like"/>
    <property type="match status" value="1"/>
</dbReference>
<protein>
    <recommendedName>
        <fullName evidence="2">OmpA-like domain-containing protein</fullName>
    </recommendedName>
</protein>
<reference evidence="3 4" key="1">
    <citation type="submission" date="2014-09" db="EMBL/GenBank/DDBJ databases">
        <title>Vibrio maritimus JCM 19235. (C45) whole genome shotgun sequence.</title>
        <authorList>
            <person name="Sawabe T."/>
            <person name="Meirelles P."/>
            <person name="Nakanishi M."/>
            <person name="Sayaka M."/>
            <person name="Hattori M."/>
            <person name="Ohkuma M."/>
        </authorList>
    </citation>
    <scope>NUCLEOTIDE SEQUENCE [LARGE SCALE GENOMIC DNA]</scope>
    <source>
        <strain evidence="4">JCM19235</strain>
    </source>
</reference>
<evidence type="ECO:0000256" key="1">
    <source>
        <dbReference type="PROSITE-ProRule" id="PRU00473"/>
    </source>
</evidence>
<name>A0A090S2Y8_9VIBR</name>
<evidence type="ECO:0000313" key="3">
    <source>
        <dbReference type="EMBL" id="GAL20869.1"/>
    </source>
</evidence>
<dbReference type="InterPro" id="IPR006665">
    <property type="entry name" value="OmpA-like"/>
</dbReference>
<dbReference type="STRING" id="990268.JCM19235_144"/>
<dbReference type="InterPro" id="IPR036737">
    <property type="entry name" value="OmpA-like_sf"/>
</dbReference>
<sequence length="656" mass="72584">MISNAGEESVVDSAANPEWEEGVVATLPSDKNNGAERQGDLPCALFYLDSIDATDGIYTIQVEFWERDYLKFHEKEGLELPESVKQANVKVSKVAKKDDTSPQNLYQYQLREKLIFKPSPGLGKIACVCGDMISLEETIIQQFPTQLPSYAEYATKGLVEKNRTKPGMGAISLSGTLMKTAESLMGDFVSLNGPNVPRSASEVAQTIGLALWESTEKKQLPDFVMTGTAMAAALSASKDALKQYRDATALVQKGITLKDSARLIFTDKVMDTKYFKRIYHFGDEVASNKKVVRGVGRLSSSWFRGSLEKRLGIIGTATDAYEGYKAYKGYREAMDSTEGAITELKNMAASYLEQVSLVQQQDSEDLWKQKAENVQEILGDDANVVVDERGVAVSLYFQFNSATESNQMRVLRADFSNICDKLNCLLKENSDYQLIVEGFAGVIGSAAQNMTVSRNRANKVSDAITKGDSELQSRVIEHAYGKTKLRRGSEENYRDTSDKTDSSELAIDRRVDIRLIIPDYQITLPISRSGLMKMESLHQLWQALAVAEKDQRDELIMSSIDVMCGLALLTPAAPYAAMYFIGKEAGSLLTNGAEFVDDLHGQQVFEEFASRLKNKHDLSVLSRLNKSLANATTARSTRLKGSSCGQMKLEHISNRK</sequence>
<comment type="caution">
    <text evidence="3">The sequence shown here is derived from an EMBL/GenBank/DDBJ whole genome shotgun (WGS) entry which is preliminary data.</text>
</comment>
<gene>
    <name evidence="3" type="ORF">JCM19235_144</name>
</gene>
<proteinExistence type="predicted"/>
<keyword evidence="1" id="KW-0472">Membrane</keyword>
<dbReference type="PROSITE" id="PS51123">
    <property type="entry name" value="OMPA_2"/>
    <property type="match status" value="1"/>
</dbReference>
<evidence type="ECO:0000259" key="2">
    <source>
        <dbReference type="PROSITE" id="PS51123"/>
    </source>
</evidence>
<evidence type="ECO:0000313" key="4">
    <source>
        <dbReference type="Proteomes" id="UP000029228"/>
    </source>
</evidence>
<dbReference type="EMBL" id="BBMR01000007">
    <property type="protein sequence ID" value="GAL20869.1"/>
    <property type="molecule type" value="Genomic_DNA"/>
</dbReference>